<dbReference type="InterPro" id="IPR012910">
    <property type="entry name" value="Plug_dom"/>
</dbReference>
<dbReference type="Pfam" id="PF07715">
    <property type="entry name" value="Plug"/>
    <property type="match status" value="1"/>
</dbReference>
<dbReference type="PANTHER" id="PTHR30069:SF49">
    <property type="entry name" value="OUTER MEMBRANE PROTEIN C"/>
    <property type="match status" value="1"/>
</dbReference>
<name>A0ABX3U5A4_9GAMM</name>
<gene>
    <name evidence="12" type="ORF">BS639_02595</name>
</gene>
<feature type="domain" description="TonB-dependent receptor plug" evidence="11">
    <location>
        <begin position="53"/>
        <end position="154"/>
    </location>
</feature>
<feature type="domain" description="TonB-dependent receptor-like beta-barrel" evidence="10">
    <location>
        <begin position="206"/>
        <end position="612"/>
    </location>
</feature>
<dbReference type="Gene3D" id="2.40.170.20">
    <property type="entry name" value="TonB-dependent receptor, beta-barrel domain"/>
    <property type="match status" value="1"/>
</dbReference>
<dbReference type="Pfam" id="PF00593">
    <property type="entry name" value="TonB_dep_Rec_b-barrel"/>
    <property type="match status" value="1"/>
</dbReference>
<organism evidence="12 13">
    <name type="scientific">Rouxiella silvae</name>
    <dbReference type="NCBI Taxonomy" id="1646373"/>
    <lineage>
        <taxon>Bacteria</taxon>
        <taxon>Pseudomonadati</taxon>
        <taxon>Pseudomonadota</taxon>
        <taxon>Gammaproteobacteria</taxon>
        <taxon>Enterobacterales</taxon>
        <taxon>Yersiniaceae</taxon>
        <taxon>Rouxiella</taxon>
    </lineage>
</organism>
<dbReference type="InterPro" id="IPR039426">
    <property type="entry name" value="TonB-dep_rcpt-like"/>
</dbReference>
<keyword evidence="12" id="KW-0675">Receptor</keyword>
<dbReference type="InterPro" id="IPR036942">
    <property type="entry name" value="Beta-barrel_TonB_sf"/>
</dbReference>
<evidence type="ECO:0000259" key="11">
    <source>
        <dbReference type="Pfam" id="PF07715"/>
    </source>
</evidence>
<keyword evidence="13" id="KW-1185">Reference proteome</keyword>
<reference evidence="12 13" key="1">
    <citation type="journal article" date="2017" name="Int. J. Syst. Evol. Microbiol.">
        <title>Rouxiella badensis sp. nov. and Rouxiella silvae sp. nov. isolated from peat bog soil in Germany and emendation of the genus description.</title>
        <authorList>
            <person name="Le Fleche-Mateos A."/>
            <person name="Kugler J.H."/>
            <person name="Hansen S.H."/>
            <person name="Syldatk C."/>
            <person name="Hausmann R."/>
            <person name="Lomprez F."/>
            <person name="Vandenbogaert M."/>
            <person name="Manuguerra J.C."/>
            <person name="Grimont P.A."/>
        </authorList>
    </citation>
    <scope>NUCLEOTIDE SEQUENCE [LARGE SCALE GENOMIC DNA]</scope>
    <source>
        <strain evidence="12 13">213</strain>
    </source>
</reference>
<evidence type="ECO:0000256" key="2">
    <source>
        <dbReference type="ARBA" id="ARBA00022448"/>
    </source>
</evidence>
<comment type="caution">
    <text evidence="12">The sequence shown here is derived from an EMBL/GenBank/DDBJ whole genome shotgun (WGS) entry which is preliminary data.</text>
</comment>
<evidence type="ECO:0000256" key="7">
    <source>
        <dbReference type="ARBA" id="ARBA00023237"/>
    </source>
</evidence>
<dbReference type="RefSeq" id="WP_084982193.1">
    <property type="nucleotide sequence ID" value="NZ_CBCSCF010000012.1"/>
</dbReference>
<evidence type="ECO:0000256" key="4">
    <source>
        <dbReference type="ARBA" id="ARBA00022692"/>
    </source>
</evidence>
<comment type="subcellular location">
    <subcellularLocation>
        <location evidence="1 8">Cell outer membrane</location>
        <topology evidence="1 8">Multi-pass membrane protein</topology>
    </subcellularLocation>
</comment>
<dbReference type="InterPro" id="IPR010100">
    <property type="entry name" value="TonB-dep_Cu_rcpt"/>
</dbReference>
<evidence type="ECO:0000256" key="8">
    <source>
        <dbReference type="PROSITE-ProRule" id="PRU01360"/>
    </source>
</evidence>
<evidence type="ECO:0000256" key="9">
    <source>
        <dbReference type="RuleBase" id="RU003357"/>
    </source>
</evidence>
<dbReference type="Proteomes" id="UP000192722">
    <property type="component" value="Unassembled WGS sequence"/>
</dbReference>
<dbReference type="SUPFAM" id="SSF56935">
    <property type="entry name" value="Porins"/>
    <property type="match status" value="1"/>
</dbReference>
<dbReference type="InterPro" id="IPR037066">
    <property type="entry name" value="Plug_dom_sf"/>
</dbReference>
<keyword evidence="6 8" id="KW-0472">Membrane</keyword>
<keyword evidence="5 9" id="KW-0798">TonB box</keyword>
<protein>
    <submittedName>
        <fullName evidence="12">TonB-dependent copper receptor</fullName>
    </submittedName>
</protein>
<keyword evidence="4 8" id="KW-0812">Transmembrane</keyword>
<comment type="similarity">
    <text evidence="8 9">Belongs to the TonB-dependent receptor family.</text>
</comment>
<dbReference type="Gene3D" id="2.170.130.10">
    <property type="entry name" value="TonB-dependent receptor, plug domain"/>
    <property type="match status" value="1"/>
</dbReference>
<keyword evidence="2 8" id="KW-0813">Transport</keyword>
<evidence type="ECO:0000259" key="10">
    <source>
        <dbReference type="Pfam" id="PF00593"/>
    </source>
</evidence>
<dbReference type="InterPro" id="IPR000531">
    <property type="entry name" value="Beta-barrel_TonB"/>
</dbReference>
<sequence length="652" mass="70842">MLNYFEVIKTSASITSKSAKRTACLFAVVSTFSVHATPSSDIITISAPLDSPLTTVTSTKAPRQPVPASDGSDLLKSIPGFSQVRNGGSNGDPVLRGMFGSRLNILTNGGAIYGGCGGRMDAPTSYISPASFDLLTVIKGPQTVIWGPMASAGTVLFESKPENITQPTFNGEANSLVGSQGRFDQNIDTTLGGESGYLKLAAGKSRADDYRDGNGLKVPSHWDKWNADLSLGITPDNDSLAELSLGTGDGEARYGGRGMDGAQFLRKSAGLLLEKRNISETLSALSWRIYYNHADHIMDNYSLRDASSGMKMASRVDRTTYGSRISSTWQGPVHQLVAGLDTQSSSHRSNGMTQWKKNASLNQSGLFAELTTETTTAAKIISGARVDRWQVKDLRMPEASRTEILPGAFTRYEMTSATLPLKSYIGVGYTERMPDYWEMFSSAGNINHVRTEKTTQFDFGTQYKGENTEAWFAGYLGQVNDFIVFDYATPSKATRNVNAQIMGAELGSAYALSERWKLEATLAWAWGNNRSDHQPLPQIPPVDSRLTLNYAGNDWNSSLLLRLVSAQTRVARDSGNVTGKDMGPSAGFGVVSWNVDYALTQQVKLNGGVDNLFNKQYAEHLNMAGNKDFGFSAQKQLPEPGRNVWASIQVKF</sequence>
<keyword evidence="3 8" id="KW-1134">Transmembrane beta strand</keyword>
<evidence type="ECO:0000256" key="6">
    <source>
        <dbReference type="ARBA" id="ARBA00023136"/>
    </source>
</evidence>
<evidence type="ECO:0000313" key="12">
    <source>
        <dbReference type="EMBL" id="ORJ22730.1"/>
    </source>
</evidence>
<dbReference type="EMBL" id="MRWD01000004">
    <property type="protein sequence ID" value="ORJ22730.1"/>
    <property type="molecule type" value="Genomic_DNA"/>
</dbReference>
<dbReference type="PROSITE" id="PS52016">
    <property type="entry name" value="TONB_DEPENDENT_REC_3"/>
    <property type="match status" value="1"/>
</dbReference>
<evidence type="ECO:0000256" key="3">
    <source>
        <dbReference type="ARBA" id="ARBA00022452"/>
    </source>
</evidence>
<evidence type="ECO:0000313" key="13">
    <source>
        <dbReference type="Proteomes" id="UP000192722"/>
    </source>
</evidence>
<evidence type="ECO:0000256" key="5">
    <source>
        <dbReference type="ARBA" id="ARBA00023077"/>
    </source>
</evidence>
<evidence type="ECO:0000256" key="1">
    <source>
        <dbReference type="ARBA" id="ARBA00004571"/>
    </source>
</evidence>
<proteinExistence type="inferred from homology"/>
<accession>A0ABX3U5A4</accession>
<keyword evidence="7 8" id="KW-0998">Cell outer membrane</keyword>
<dbReference type="NCBIfam" id="TIGR01778">
    <property type="entry name" value="TonB-copper"/>
    <property type="match status" value="1"/>
</dbReference>
<dbReference type="PANTHER" id="PTHR30069">
    <property type="entry name" value="TONB-DEPENDENT OUTER MEMBRANE RECEPTOR"/>
    <property type="match status" value="1"/>
</dbReference>
<dbReference type="CDD" id="cd01347">
    <property type="entry name" value="ligand_gated_channel"/>
    <property type="match status" value="1"/>
</dbReference>